<evidence type="ECO:0000256" key="1">
    <source>
        <dbReference type="SAM" id="Coils"/>
    </source>
</evidence>
<feature type="compositionally biased region" description="Low complexity" evidence="2">
    <location>
        <begin position="176"/>
        <end position="190"/>
    </location>
</feature>
<dbReference type="GO" id="GO:0005769">
    <property type="term" value="C:early endosome"/>
    <property type="evidence" value="ECO:0007669"/>
    <property type="project" value="TreeGrafter"/>
</dbReference>
<dbReference type="SMART" id="SM00233">
    <property type="entry name" value="PH"/>
    <property type="match status" value="1"/>
</dbReference>
<feature type="coiled-coil region" evidence="1">
    <location>
        <begin position="113"/>
        <end position="140"/>
    </location>
</feature>
<reference evidence="4" key="1">
    <citation type="submission" date="2019-08" db="EMBL/GenBank/DDBJ databases">
        <title>The improved chromosome-level genome for the pearl oyster Pinctada fucata martensii using PacBio sequencing and Hi-C.</title>
        <authorList>
            <person name="Zheng Z."/>
        </authorList>
    </citation>
    <scope>NUCLEOTIDE SEQUENCE</scope>
    <source>
        <strain evidence="4">ZZ-2019</strain>
        <tissue evidence="4">Adductor muscle</tissue>
    </source>
</reference>
<feature type="domain" description="PH" evidence="3">
    <location>
        <begin position="17"/>
        <end position="113"/>
    </location>
</feature>
<dbReference type="PANTHER" id="PTHR22902">
    <property type="entry name" value="SESQUIPEDALIAN"/>
    <property type="match status" value="1"/>
</dbReference>
<dbReference type="SUPFAM" id="SSF50729">
    <property type="entry name" value="PH domain-like"/>
    <property type="match status" value="1"/>
</dbReference>
<keyword evidence="1" id="KW-0175">Coiled coil</keyword>
<dbReference type="Proteomes" id="UP001186944">
    <property type="component" value="Unassembled WGS sequence"/>
</dbReference>
<dbReference type="EMBL" id="VSWD01000013">
    <property type="protein sequence ID" value="KAK3084633.1"/>
    <property type="molecule type" value="Genomic_DNA"/>
</dbReference>
<protein>
    <recommendedName>
        <fullName evidence="3">PH domain-containing protein</fullName>
    </recommendedName>
</protein>
<proteinExistence type="predicted"/>
<dbReference type="Pfam" id="PF00169">
    <property type="entry name" value="PH"/>
    <property type="match status" value="1"/>
</dbReference>
<name>A0AA88XHH7_PINIB</name>
<dbReference type="GO" id="GO:0007032">
    <property type="term" value="P:endosome organization"/>
    <property type="evidence" value="ECO:0007669"/>
    <property type="project" value="TreeGrafter"/>
</dbReference>
<evidence type="ECO:0000256" key="2">
    <source>
        <dbReference type="SAM" id="MobiDB-lite"/>
    </source>
</evidence>
<dbReference type="PANTHER" id="PTHR22902:SF53">
    <property type="entry name" value="INOSITOL PHOSPHATASE INTERACTING PROTEIN, ISOFORM A"/>
    <property type="match status" value="1"/>
</dbReference>
<dbReference type="GO" id="GO:0042147">
    <property type="term" value="P:retrograde transport, endosome to Golgi"/>
    <property type="evidence" value="ECO:0007669"/>
    <property type="project" value="TreeGrafter"/>
</dbReference>
<keyword evidence="5" id="KW-1185">Reference proteome</keyword>
<dbReference type="CDD" id="cd13288">
    <property type="entry name" value="PH_Ses"/>
    <property type="match status" value="1"/>
</dbReference>
<dbReference type="GO" id="GO:0005802">
    <property type="term" value="C:trans-Golgi network"/>
    <property type="evidence" value="ECO:0007669"/>
    <property type="project" value="TreeGrafter"/>
</dbReference>
<sequence>MRINEKSLAKFATSGAPADKEGILMKKGEVNKGYQKRWFVLKGNLLFYYEKRNDKEPIGLIICEGCTIELSENTDGFAFQIVFPKSGCRTYHLAANSQEEMEAWMKVLSCASYDYMRLMVSELKQQLEDIQENSKALLVENAMRDSHIFSNRYSSFQSQTSKEEDDLQGRRNARVNPFNSRLSSPSSFSRSSKDMKESGDLLNLSDSSSSGNVVYRHKYKSFTEMHMDYGRQVKTLSELWKDSYSARPTSGFDFLTK</sequence>
<dbReference type="GO" id="GO:0055037">
    <property type="term" value="C:recycling endosome"/>
    <property type="evidence" value="ECO:0007669"/>
    <property type="project" value="TreeGrafter"/>
</dbReference>
<dbReference type="Gene3D" id="2.30.29.30">
    <property type="entry name" value="Pleckstrin-homology domain (PH domain)/Phosphotyrosine-binding domain (PTB)"/>
    <property type="match status" value="1"/>
</dbReference>
<dbReference type="InterPro" id="IPR045188">
    <property type="entry name" value="Boi1/Boi2-like"/>
</dbReference>
<dbReference type="PROSITE" id="PS50003">
    <property type="entry name" value="PH_DOMAIN"/>
    <property type="match status" value="1"/>
</dbReference>
<dbReference type="AlphaFoldDB" id="A0AA88XHH7"/>
<evidence type="ECO:0000259" key="3">
    <source>
        <dbReference type="PROSITE" id="PS50003"/>
    </source>
</evidence>
<evidence type="ECO:0000313" key="4">
    <source>
        <dbReference type="EMBL" id="KAK3084633.1"/>
    </source>
</evidence>
<accession>A0AA88XHH7</accession>
<dbReference type="InterPro" id="IPR011993">
    <property type="entry name" value="PH-like_dom_sf"/>
</dbReference>
<feature type="compositionally biased region" description="Low complexity" evidence="2">
    <location>
        <begin position="200"/>
        <end position="209"/>
    </location>
</feature>
<dbReference type="InterPro" id="IPR001849">
    <property type="entry name" value="PH_domain"/>
</dbReference>
<organism evidence="4 5">
    <name type="scientific">Pinctada imbricata</name>
    <name type="common">Atlantic pearl-oyster</name>
    <name type="synonym">Pinctada martensii</name>
    <dbReference type="NCBI Taxonomy" id="66713"/>
    <lineage>
        <taxon>Eukaryota</taxon>
        <taxon>Metazoa</taxon>
        <taxon>Spiralia</taxon>
        <taxon>Lophotrochozoa</taxon>
        <taxon>Mollusca</taxon>
        <taxon>Bivalvia</taxon>
        <taxon>Autobranchia</taxon>
        <taxon>Pteriomorphia</taxon>
        <taxon>Pterioida</taxon>
        <taxon>Pterioidea</taxon>
        <taxon>Pteriidae</taxon>
        <taxon>Pinctada</taxon>
    </lineage>
</organism>
<dbReference type="GO" id="GO:0001881">
    <property type="term" value="P:receptor recycling"/>
    <property type="evidence" value="ECO:0007669"/>
    <property type="project" value="TreeGrafter"/>
</dbReference>
<comment type="caution">
    <text evidence="4">The sequence shown here is derived from an EMBL/GenBank/DDBJ whole genome shotgun (WGS) entry which is preliminary data.</text>
</comment>
<dbReference type="GO" id="GO:0005829">
    <property type="term" value="C:cytosol"/>
    <property type="evidence" value="ECO:0007669"/>
    <property type="project" value="GOC"/>
</dbReference>
<dbReference type="FunFam" id="2.30.29.30:FF:000378">
    <property type="entry name" value="Uncharacterized protein, isoform A"/>
    <property type="match status" value="1"/>
</dbReference>
<evidence type="ECO:0000313" key="5">
    <source>
        <dbReference type="Proteomes" id="UP001186944"/>
    </source>
</evidence>
<gene>
    <name evidence="4" type="ORF">FSP39_016602</name>
</gene>
<feature type="region of interest" description="Disordered" evidence="2">
    <location>
        <begin position="154"/>
        <end position="209"/>
    </location>
</feature>